<dbReference type="EMBL" id="AP026867">
    <property type="protein sequence ID" value="BDS11887.1"/>
    <property type="molecule type" value="Genomic_DNA"/>
</dbReference>
<dbReference type="Proteomes" id="UP001060919">
    <property type="component" value="Chromosome"/>
</dbReference>
<reference evidence="1" key="1">
    <citation type="submission" date="2022-09" db="EMBL/GenBank/DDBJ databases">
        <title>Aureispira anguillicida sp. nov., isolated from Leptocephalus of Japanese eel Anguilla japonica.</title>
        <authorList>
            <person name="Yuasa K."/>
            <person name="Mekata T."/>
            <person name="Ikunari K."/>
        </authorList>
    </citation>
    <scope>NUCLEOTIDE SEQUENCE</scope>
    <source>
        <strain evidence="1">EL160426</strain>
    </source>
</reference>
<proteinExistence type="predicted"/>
<evidence type="ECO:0000313" key="2">
    <source>
        <dbReference type="Proteomes" id="UP001060919"/>
    </source>
</evidence>
<protein>
    <submittedName>
        <fullName evidence="1">Uncharacterized protein</fullName>
    </submittedName>
</protein>
<evidence type="ECO:0000313" key="1">
    <source>
        <dbReference type="EMBL" id="BDS11887.1"/>
    </source>
</evidence>
<accession>A0A915YF43</accession>
<dbReference type="AlphaFoldDB" id="A0A915YF43"/>
<organism evidence="1 2">
    <name type="scientific">Aureispira anguillae</name>
    <dbReference type="NCBI Taxonomy" id="2864201"/>
    <lineage>
        <taxon>Bacteria</taxon>
        <taxon>Pseudomonadati</taxon>
        <taxon>Bacteroidota</taxon>
        <taxon>Saprospiria</taxon>
        <taxon>Saprospirales</taxon>
        <taxon>Saprospiraceae</taxon>
        <taxon>Aureispira</taxon>
    </lineage>
</organism>
<sequence>MILYFDCREQKISLLTRFDTTKVTKTSNLSSRELNLLL</sequence>
<keyword evidence="2" id="KW-1185">Reference proteome</keyword>
<name>A0A915YF43_9BACT</name>
<gene>
    <name evidence="1" type="ORF">AsAng_0026010</name>
</gene>
<dbReference type="KEGG" id="aup:AsAng_0026010"/>